<name>A0AAF5DQT5_STRER</name>
<accession>A0AAF5DQT5</accession>
<protein>
    <submittedName>
        <fullName evidence="2">Uncharacterized protein</fullName>
    </submittedName>
</protein>
<evidence type="ECO:0000313" key="2">
    <source>
        <dbReference type="WBParaSite" id="TCONS_00016819.p1"/>
    </source>
</evidence>
<dbReference type="WBParaSite" id="TCONS_00016819.p1">
    <property type="protein sequence ID" value="TCONS_00016819.p1"/>
    <property type="gene ID" value="XLOC_011474"/>
</dbReference>
<organism evidence="1 2">
    <name type="scientific">Strongyloides stercoralis</name>
    <name type="common">Threadworm</name>
    <dbReference type="NCBI Taxonomy" id="6248"/>
    <lineage>
        <taxon>Eukaryota</taxon>
        <taxon>Metazoa</taxon>
        <taxon>Ecdysozoa</taxon>
        <taxon>Nematoda</taxon>
        <taxon>Chromadorea</taxon>
        <taxon>Rhabditida</taxon>
        <taxon>Tylenchina</taxon>
        <taxon>Panagrolaimomorpha</taxon>
        <taxon>Strongyloidoidea</taxon>
        <taxon>Strongyloididae</taxon>
        <taxon>Strongyloides</taxon>
    </lineage>
</organism>
<proteinExistence type="predicted"/>
<dbReference type="Proteomes" id="UP000035681">
    <property type="component" value="Unplaced"/>
</dbReference>
<dbReference type="AlphaFoldDB" id="A0AAF5DQT5"/>
<reference evidence="2" key="1">
    <citation type="submission" date="2024-02" db="UniProtKB">
        <authorList>
            <consortium name="WormBaseParasite"/>
        </authorList>
    </citation>
    <scope>IDENTIFICATION</scope>
</reference>
<evidence type="ECO:0000313" key="1">
    <source>
        <dbReference type="Proteomes" id="UP000035681"/>
    </source>
</evidence>
<sequence length="236" mass="27021">KENVFLRPIYYIGTHIKRRMVYNIMPCSSIPTAHSIEKDKIHSGNVSHSKTENYSSDSIVEPKYSFSNLLKTSCKDVNVMKKDKNNVCLSSQSGVQNSRYETEKAIRNTIALAVITRLHHWCCQLFWLTIVCVMGACGDLHYNKNKTLQDICKSLTKNNLQSDTIFSVSSKSVPSNSHIKSNKKTKNVTQIEIQLLRHLTCPQTAILRPSIKYNKKRLASRPPSRQLFDIIEEEFE</sequence>
<keyword evidence="1" id="KW-1185">Reference proteome</keyword>